<dbReference type="Proteomes" id="UP000501690">
    <property type="component" value="Linkage Group LG4"/>
</dbReference>
<keyword evidence="5" id="KW-0256">Endoplasmic reticulum</keyword>
<evidence type="ECO:0000256" key="10">
    <source>
        <dbReference type="SAM" id="Coils"/>
    </source>
</evidence>
<keyword evidence="14" id="KW-1185">Reference proteome</keyword>
<comment type="subcellular location">
    <subcellularLocation>
        <location evidence="1">Cell membrane</location>
        <topology evidence="1">Single-pass membrane protein</topology>
    </subcellularLocation>
    <subcellularLocation>
        <location evidence="2">Endoplasmic reticulum membrane</location>
        <topology evidence="2">Single-pass membrane protein</topology>
    </subcellularLocation>
</comment>
<feature type="compositionally biased region" description="Polar residues" evidence="11">
    <location>
        <begin position="1225"/>
        <end position="1239"/>
    </location>
</feature>
<feature type="compositionally biased region" description="Basic and acidic residues" evidence="11">
    <location>
        <begin position="360"/>
        <end position="383"/>
    </location>
</feature>
<dbReference type="PANTHER" id="PTHR32219">
    <property type="entry name" value="RNA-BINDING PROTEIN YLMH-RELATED"/>
    <property type="match status" value="1"/>
</dbReference>
<feature type="compositionally biased region" description="Basic and acidic residues" evidence="11">
    <location>
        <begin position="1367"/>
        <end position="1382"/>
    </location>
</feature>
<feature type="compositionally biased region" description="Polar residues" evidence="11">
    <location>
        <begin position="479"/>
        <end position="494"/>
    </location>
</feature>
<evidence type="ECO:0000256" key="4">
    <source>
        <dbReference type="ARBA" id="ARBA00022692"/>
    </source>
</evidence>
<gene>
    <name evidence="13" type="ORF">DEO72_LG4g86</name>
</gene>
<feature type="region of interest" description="Disordered" evidence="11">
    <location>
        <begin position="194"/>
        <end position="213"/>
    </location>
</feature>
<feature type="compositionally biased region" description="Basic and acidic residues" evidence="11">
    <location>
        <begin position="1290"/>
        <end position="1314"/>
    </location>
</feature>
<keyword evidence="7 10" id="KW-0175">Coiled coil</keyword>
<evidence type="ECO:0000313" key="14">
    <source>
        <dbReference type="Proteomes" id="UP000501690"/>
    </source>
</evidence>
<proteinExistence type="inferred from homology"/>
<feature type="transmembrane region" description="Helical" evidence="12">
    <location>
        <begin position="1414"/>
        <end position="1431"/>
    </location>
</feature>
<feature type="region of interest" description="Disordered" evidence="11">
    <location>
        <begin position="1290"/>
        <end position="1397"/>
    </location>
</feature>
<sequence length="1445" mass="156840">MTEEQVVNVSGEEGNSVDDHRGVKVKGVAHTVDGDLDLAAGGAASEELAVKNCKDAEANGTAEEASEKDGELKRVDSEGGAGSVRNGVLENETHAADELVADHEEYVVVGVSDVQNSVAAEGEIVGDANGNVNEVEECELLDREEVSGDENGVVVNVVEGDTDVNQGDRDFECVEVHNDAVVDGAAEEVTAADANGVDDLQSKSESISDKDVDKSGEIENVVSADVLDEKDIVTNENHDMEEVTERNGVPVDVGGVSGTTDVKECEPEDVGNSSETGQIESVSGLAESEQEPSECTEENEIVVEGDSGSKLERSEEEAGSVLVHKGESTTALNRTDINGDGDVESDIAVESTSEPSVIDCEMKSDGELNVHVQEMKNAAEHSEAGTSNGAVQGESKPSLVSEMENSTEEVEAEPSNFAVEAEAKPSNGAVEREVEPSNGAGEREVESSNGAVETGIEPSNGEVECLADPSIGAVESEAESSNGALKSVAESSNGAVEGEAESSNGAVVREIKALNGAVEIVAEPSNGTVEGEAEPSNGEVVSEAELSNGAVEVEAESSTVNEAEPSNGAVESSNGEVQCEVEPSSEAVESQTEPSNGAVEREVELSNGEMQSEAEPSDREEDREAEPSDGAMERQAEPSNSAAEREAEPSNGVLESEVQPLTGAVESEAEPLTGTVKSEAEPLTGAVEREVELSNVSLEREAKPSDGVVGSEAEPSNGEVECEAKPSNGVVESEVEPSTGEVESEAKPSTGVVESEAKPSNGVVESEAKPSNGVVESESESSVDLREMKNNAVNSEAELSTGAMKSETESSAVSEITSYPLESEDEHSKGAVESEAQPVVEGEGSNQRDEDTRPALDASDVQNVGAEIVKKPFFYLIRVPRYDDDENIKEQIEKTLRQVEEKTKIRDSIRAESQTIKARCKDCDQEVKAAIAAQRAARDQLKSKRQEMDSVQSKMNRLNNAISVGDIDGKIRNMEHMIQHETLPLNEEKQLIRQIKQLKQNREELSSNMRKQDQSQQSLDHKEGNIEEHSKHLQLLKKEMEVLRNNVLKLDTATKDAKKKYNNEYDKLNELIAQFRAADEVRQEAYAKSVALKKQLHEKGKNFWDYRKAANKAQELAAGGKKEELQCFCVDQVERIMELWNKNDDFRRDYVRCNTRSTLRRLQTLDGRSLGPDEEPPVIPNAITVRASKNISVVSQSTLEQEKKPPSTESVIIKNEPVSKVVVQRTETSQTTKAKNPTKPSLLEKPVARWGDESDEEVKKEPVRTKEEEELLLKAEKARKEEEEAMLKEKRRLEEIEKAKEAQQRKKRNAEKAQQRAALKAQKEAELKEKEREKRARKKERRKAASAVTAENTEQESAPTSEILTRSMEEHDQSEKAAELTKKPQKPSQFTKQTKPKSVPLALRNRGKRRIQPWMWILIAVIVAVALFYVGNSSVLRSSLQGFGF</sequence>
<feature type="region of interest" description="Disordered" evidence="11">
    <location>
        <begin position="55"/>
        <end position="86"/>
    </location>
</feature>
<evidence type="ECO:0000313" key="13">
    <source>
        <dbReference type="EMBL" id="QCD89148.1"/>
    </source>
</evidence>
<name>A0A4D6LKZ5_VIGUN</name>
<feature type="coiled-coil region" evidence="10">
    <location>
        <begin position="934"/>
        <end position="961"/>
    </location>
</feature>
<feature type="region of interest" description="Disordered" evidence="11">
    <location>
        <begin position="523"/>
        <end position="855"/>
    </location>
</feature>
<dbReference type="GO" id="GO:0005886">
    <property type="term" value="C:plasma membrane"/>
    <property type="evidence" value="ECO:0007669"/>
    <property type="project" value="UniProtKB-SubCell"/>
</dbReference>
<feature type="compositionally biased region" description="Basic and acidic residues" evidence="11">
    <location>
        <begin position="1321"/>
        <end position="1334"/>
    </location>
</feature>
<feature type="region of interest" description="Disordered" evidence="11">
    <location>
        <begin position="1224"/>
        <end position="1243"/>
    </location>
</feature>
<dbReference type="PANTHER" id="PTHR32219:SF3">
    <property type="entry name" value="CALPONIN-LIKE DOMAIN PROTEIN"/>
    <property type="match status" value="1"/>
</dbReference>
<evidence type="ECO:0000256" key="2">
    <source>
        <dbReference type="ARBA" id="ARBA00004389"/>
    </source>
</evidence>
<feature type="region of interest" description="Disordered" evidence="11">
    <location>
        <begin position="1249"/>
        <end position="1269"/>
    </location>
</feature>
<evidence type="ECO:0000256" key="3">
    <source>
        <dbReference type="ARBA" id="ARBA00022475"/>
    </source>
</evidence>
<feature type="compositionally biased region" description="Basic and acidic residues" evidence="11">
    <location>
        <begin position="430"/>
        <end position="446"/>
    </location>
</feature>
<feature type="compositionally biased region" description="Basic and acidic residues" evidence="11">
    <location>
        <begin position="200"/>
        <end position="213"/>
    </location>
</feature>
<organism evidence="13 14">
    <name type="scientific">Vigna unguiculata</name>
    <name type="common">Cowpea</name>
    <dbReference type="NCBI Taxonomy" id="3917"/>
    <lineage>
        <taxon>Eukaryota</taxon>
        <taxon>Viridiplantae</taxon>
        <taxon>Streptophyta</taxon>
        <taxon>Embryophyta</taxon>
        <taxon>Tracheophyta</taxon>
        <taxon>Spermatophyta</taxon>
        <taxon>Magnoliopsida</taxon>
        <taxon>eudicotyledons</taxon>
        <taxon>Gunneridae</taxon>
        <taxon>Pentapetalae</taxon>
        <taxon>rosids</taxon>
        <taxon>fabids</taxon>
        <taxon>Fabales</taxon>
        <taxon>Fabaceae</taxon>
        <taxon>Papilionoideae</taxon>
        <taxon>50 kb inversion clade</taxon>
        <taxon>NPAAA clade</taxon>
        <taxon>indigoferoid/millettioid clade</taxon>
        <taxon>Phaseoleae</taxon>
        <taxon>Vigna</taxon>
    </lineage>
</organism>
<evidence type="ECO:0000256" key="9">
    <source>
        <dbReference type="ARBA" id="ARBA00038080"/>
    </source>
</evidence>
<dbReference type="EMBL" id="CP039348">
    <property type="protein sequence ID" value="QCD89148.1"/>
    <property type="molecule type" value="Genomic_DNA"/>
</dbReference>
<keyword evidence="8 12" id="KW-0472">Membrane</keyword>
<evidence type="ECO:0000256" key="11">
    <source>
        <dbReference type="SAM" id="MobiDB-lite"/>
    </source>
</evidence>
<feature type="compositionally biased region" description="Basic and acidic residues" evidence="11">
    <location>
        <begin position="616"/>
        <end position="636"/>
    </location>
</feature>
<feature type="compositionally biased region" description="Polar residues" evidence="11">
    <location>
        <begin position="1349"/>
        <end position="1364"/>
    </location>
</feature>
<keyword evidence="4 12" id="KW-0812">Transmembrane</keyword>
<evidence type="ECO:0000256" key="5">
    <source>
        <dbReference type="ARBA" id="ARBA00022824"/>
    </source>
</evidence>
<comment type="similarity">
    <text evidence="9">Belongs to the plant Proton pump-interactor protein family.</text>
</comment>
<reference evidence="13 14" key="1">
    <citation type="submission" date="2019-04" db="EMBL/GenBank/DDBJ databases">
        <title>An improved genome assembly and genetic linkage map for asparagus bean, Vigna unguiculata ssp. sesquipedialis.</title>
        <authorList>
            <person name="Xia Q."/>
            <person name="Zhang R."/>
            <person name="Dong Y."/>
        </authorList>
    </citation>
    <scope>NUCLEOTIDE SEQUENCE [LARGE SCALE GENOMIC DNA]</scope>
    <source>
        <tissue evidence="13">Leaf</tissue>
    </source>
</reference>
<dbReference type="Gramene" id="Vigun02g001400.1.v1.2">
    <property type="protein sequence ID" value="Vigun02g001400.1.v1.2"/>
    <property type="gene ID" value="Vigun02g001400.v1.2"/>
</dbReference>
<evidence type="ECO:0000256" key="1">
    <source>
        <dbReference type="ARBA" id="ARBA00004162"/>
    </source>
</evidence>
<evidence type="ECO:0000256" key="8">
    <source>
        <dbReference type="ARBA" id="ARBA00023136"/>
    </source>
</evidence>
<feature type="region of interest" description="Disordered" evidence="11">
    <location>
        <begin position="1"/>
        <end position="22"/>
    </location>
</feature>
<feature type="compositionally biased region" description="Polar residues" evidence="11">
    <location>
        <begin position="271"/>
        <end position="281"/>
    </location>
</feature>
<keyword evidence="6 12" id="KW-1133">Transmembrane helix</keyword>
<feature type="region of interest" description="Disordered" evidence="11">
    <location>
        <begin position="249"/>
        <end position="505"/>
    </location>
</feature>
<protein>
    <submittedName>
        <fullName evidence="13">Uncharacterized protein</fullName>
    </submittedName>
</protein>
<evidence type="ECO:0000256" key="6">
    <source>
        <dbReference type="ARBA" id="ARBA00022989"/>
    </source>
</evidence>
<feature type="compositionally biased region" description="Acidic residues" evidence="11">
    <location>
        <begin position="288"/>
        <end position="303"/>
    </location>
</feature>
<feature type="compositionally biased region" description="Low complexity" evidence="11">
    <location>
        <begin position="249"/>
        <end position="260"/>
    </location>
</feature>
<feature type="compositionally biased region" description="Basic residues" evidence="11">
    <location>
        <begin position="1335"/>
        <end position="1344"/>
    </location>
</feature>
<dbReference type="GO" id="GO:0005789">
    <property type="term" value="C:endoplasmic reticulum membrane"/>
    <property type="evidence" value="ECO:0007669"/>
    <property type="project" value="UniProtKB-SubCell"/>
</dbReference>
<evidence type="ECO:0000256" key="7">
    <source>
        <dbReference type="ARBA" id="ARBA00023054"/>
    </source>
</evidence>
<evidence type="ECO:0000256" key="12">
    <source>
        <dbReference type="SAM" id="Phobius"/>
    </source>
</evidence>
<dbReference type="InterPro" id="IPR055282">
    <property type="entry name" value="PPI1-4"/>
</dbReference>
<feature type="region of interest" description="Disordered" evidence="11">
    <location>
        <begin position="1002"/>
        <end position="1026"/>
    </location>
</feature>
<dbReference type="OrthoDB" id="1703439at2759"/>
<accession>A0A4D6LKZ5</accession>
<keyword evidence="3" id="KW-1003">Cell membrane</keyword>
<feature type="compositionally biased region" description="Basic and acidic residues" evidence="11">
    <location>
        <begin position="65"/>
        <end position="77"/>
    </location>
</feature>
<feature type="compositionally biased region" description="Basic and acidic residues" evidence="11">
    <location>
        <begin position="687"/>
        <end position="704"/>
    </location>
</feature>